<dbReference type="RefSeq" id="WP_247888327.1">
    <property type="nucleotide sequence ID" value="NZ_VITH01000007.1"/>
</dbReference>
<dbReference type="GO" id="GO:0005524">
    <property type="term" value="F:ATP binding"/>
    <property type="evidence" value="ECO:0007669"/>
    <property type="project" value="UniProtKB-UniRule"/>
</dbReference>
<dbReference type="GO" id="GO:0032267">
    <property type="term" value="F:tRNA(Ile)-lysidine synthase activity"/>
    <property type="evidence" value="ECO:0007669"/>
    <property type="project" value="UniProtKB-EC"/>
</dbReference>
<dbReference type="NCBIfam" id="TIGR02432">
    <property type="entry name" value="lysidine_TilS_N"/>
    <property type="match status" value="1"/>
</dbReference>
<comment type="subcellular location">
    <subcellularLocation>
        <location evidence="6">Cytoplasm</location>
    </subcellularLocation>
</comment>
<dbReference type="SUPFAM" id="SSF52402">
    <property type="entry name" value="Adenine nucleotide alpha hydrolases-like"/>
    <property type="match status" value="1"/>
</dbReference>
<dbReference type="Proteomes" id="UP000318529">
    <property type="component" value="Unassembled WGS sequence"/>
</dbReference>
<dbReference type="AlphaFoldDB" id="A0A560CCP8"/>
<evidence type="ECO:0000313" key="9">
    <source>
        <dbReference type="Proteomes" id="UP000318529"/>
    </source>
</evidence>
<dbReference type="Gene3D" id="3.40.50.620">
    <property type="entry name" value="HUPs"/>
    <property type="match status" value="1"/>
</dbReference>
<evidence type="ECO:0000259" key="7">
    <source>
        <dbReference type="Pfam" id="PF01171"/>
    </source>
</evidence>
<keyword evidence="1 6" id="KW-0436">Ligase</keyword>
<comment type="catalytic activity">
    <reaction evidence="5 6">
        <text>cytidine(34) in tRNA(Ile2) + L-lysine + ATP = lysidine(34) in tRNA(Ile2) + AMP + diphosphate + H(+)</text>
        <dbReference type="Rhea" id="RHEA:43744"/>
        <dbReference type="Rhea" id="RHEA-COMP:10625"/>
        <dbReference type="Rhea" id="RHEA-COMP:10670"/>
        <dbReference type="ChEBI" id="CHEBI:15378"/>
        <dbReference type="ChEBI" id="CHEBI:30616"/>
        <dbReference type="ChEBI" id="CHEBI:32551"/>
        <dbReference type="ChEBI" id="CHEBI:33019"/>
        <dbReference type="ChEBI" id="CHEBI:82748"/>
        <dbReference type="ChEBI" id="CHEBI:83665"/>
        <dbReference type="ChEBI" id="CHEBI:456215"/>
        <dbReference type="EC" id="6.3.4.19"/>
    </reaction>
</comment>
<feature type="domain" description="tRNA(Ile)-lysidine/2-thiocytidine synthase N-terminal" evidence="7">
    <location>
        <begin position="36"/>
        <end position="214"/>
    </location>
</feature>
<dbReference type="EC" id="6.3.4.19" evidence="6"/>
<protein>
    <recommendedName>
        <fullName evidence="6">tRNA(Ile)-lysidine synthase</fullName>
        <ecNumber evidence="6">6.3.4.19</ecNumber>
    </recommendedName>
    <alternativeName>
        <fullName evidence="6">tRNA(Ile)-2-lysyl-cytidine synthase</fullName>
    </alternativeName>
    <alternativeName>
        <fullName evidence="6">tRNA(Ile)-lysidine synthetase</fullName>
    </alternativeName>
</protein>
<comment type="function">
    <text evidence="6">Ligates lysine onto the cytidine present at position 34 of the AUA codon-specific tRNA(Ile) that contains the anticodon CAU, in an ATP-dependent manner. Cytidine is converted to lysidine, thus changing the amino acid specificity of the tRNA from methionine to isoleucine.</text>
</comment>
<dbReference type="HAMAP" id="MF_01161">
    <property type="entry name" value="tRNA_Ile_lys_synt"/>
    <property type="match status" value="1"/>
</dbReference>
<feature type="binding site" evidence="6">
    <location>
        <begin position="41"/>
        <end position="46"/>
    </location>
    <ligand>
        <name>ATP</name>
        <dbReference type="ChEBI" id="CHEBI:30616"/>
    </ligand>
</feature>
<dbReference type="GO" id="GO:0006400">
    <property type="term" value="P:tRNA modification"/>
    <property type="evidence" value="ECO:0007669"/>
    <property type="project" value="UniProtKB-UniRule"/>
</dbReference>
<sequence length="458" mass="48066">MNASDPAGPISAGPISANEFAARMDRLGGFETRPRVAVGVSGGADSLGLALLVQRWAAERGGAVLALIVDHGLRAESAAEAERVGGWLQARGVVPAVLRWDGEKPATGIQEAARAARHRLLAERCREEGILHLALAHHRDDQAETVLLRFARGSGIDGLAGMAPVRAGGAVRVIRPLLDLPHERLVATCRAFGQEWVEDPSNRNPRFARARLRAAGDTLAAEGLDAPRLADLARRAARARNALEAGTAALLAEAVEVFPEGWLRLDPRPLLAAPEELGLRALVRCIAATGGAAYPPKDEAVERLFAEIAGGTFRGRTLGGCRIVPRKGAVGQGHLVIAREPAGVTERLGLTSGGEVWWDRRFAVRLGADAGGAVTVAKLGREGWQMVRSSGPDSGRIGLPEPVRETLPALWDGNGLAAVPHLGFSRPGFPLSAVALHAPGVVLAGPAFPVVSDRVGII</sequence>
<keyword evidence="3 6" id="KW-0547">Nucleotide-binding</keyword>
<keyword evidence="2 6" id="KW-0819">tRNA processing</keyword>
<evidence type="ECO:0000256" key="6">
    <source>
        <dbReference type="HAMAP-Rule" id="MF_01161"/>
    </source>
</evidence>
<evidence type="ECO:0000313" key="8">
    <source>
        <dbReference type="EMBL" id="TWA82629.1"/>
    </source>
</evidence>
<evidence type="ECO:0000256" key="3">
    <source>
        <dbReference type="ARBA" id="ARBA00022741"/>
    </source>
</evidence>
<keyword evidence="6" id="KW-0963">Cytoplasm</keyword>
<gene>
    <name evidence="6" type="primary">tilS</name>
    <name evidence="8" type="ORF">FBZ83_107323</name>
</gene>
<dbReference type="InterPro" id="IPR011063">
    <property type="entry name" value="TilS/TtcA_N"/>
</dbReference>
<comment type="domain">
    <text evidence="6">The N-terminal region contains the highly conserved SGGXDS motif, predicted to be a P-loop motif involved in ATP binding.</text>
</comment>
<evidence type="ECO:0000256" key="1">
    <source>
        <dbReference type="ARBA" id="ARBA00022598"/>
    </source>
</evidence>
<evidence type="ECO:0000256" key="4">
    <source>
        <dbReference type="ARBA" id="ARBA00022840"/>
    </source>
</evidence>
<proteinExistence type="inferred from homology"/>
<dbReference type="Pfam" id="PF01171">
    <property type="entry name" value="ATP_bind_3"/>
    <property type="match status" value="1"/>
</dbReference>
<dbReference type="InterPro" id="IPR014729">
    <property type="entry name" value="Rossmann-like_a/b/a_fold"/>
</dbReference>
<evidence type="ECO:0000256" key="2">
    <source>
        <dbReference type="ARBA" id="ARBA00022694"/>
    </source>
</evidence>
<dbReference type="GO" id="GO:0005737">
    <property type="term" value="C:cytoplasm"/>
    <property type="evidence" value="ECO:0007669"/>
    <property type="project" value="UniProtKB-SubCell"/>
</dbReference>
<dbReference type="CDD" id="cd01992">
    <property type="entry name" value="TilS_N"/>
    <property type="match status" value="1"/>
</dbReference>
<reference evidence="8 9" key="1">
    <citation type="submission" date="2019-06" db="EMBL/GenBank/DDBJ databases">
        <title>Genomic Encyclopedia of Type Strains, Phase IV (KMG-V): Genome sequencing to study the core and pangenomes of soil and plant-associated prokaryotes.</title>
        <authorList>
            <person name="Whitman W."/>
        </authorList>
    </citation>
    <scope>NUCLEOTIDE SEQUENCE [LARGE SCALE GENOMIC DNA]</scope>
    <source>
        <strain evidence="8 9">BR 11650</strain>
    </source>
</reference>
<comment type="similarity">
    <text evidence="6">Belongs to the tRNA(Ile)-lysidine synthase family.</text>
</comment>
<dbReference type="PANTHER" id="PTHR43033:SF5">
    <property type="entry name" value="TRNA(ILE)-LYSIDINE SYNTHETASE"/>
    <property type="match status" value="1"/>
</dbReference>
<organism evidence="8 9">
    <name type="scientific">Azospirillum brasilense</name>
    <dbReference type="NCBI Taxonomy" id="192"/>
    <lineage>
        <taxon>Bacteria</taxon>
        <taxon>Pseudomonadati</taxon>
        <taxon>Pseudomonadota</taxon>
        <taxon>Alphaproteobacteria</taxon>
        <taxon>Rhodospirillales</taxon>
        <taxon>Azospirillaceae</taxon>
        <taxon>Azospirillum</taxon>
    </lineage>
</organism>
<dbReference type="InterPro" id="IPR012094">
    <property type="entry name" value="tRNA_Ile_lys_synt"/>
</dbReference>
<dbReference type="InterPro" id="IPR012795">
    <property type="entry name" value="tRNA_Ile_lys_synt_N"/>
</dbReference>
<accession>A0A560CCP8</accession>
<comment type="caution">
    <text evidence="8">The sequence shown here is derived from an EMBL/GenBank/DDBJ whole genome shotgun (WGS) entry which is preliminary data.</text>
</comment>
<evidence type="ECO:0000256" key="5">
    <source>
        <dbReference type="ARBA" id="ARBA00048539"/>
    </source>
</evidence>
<dbReference type="PANTHER" id="PTHR43033">
    <property type="entry name" value="TRNA(ILE)-LYSIDINE SYNTHASE-RELATED"/>
    <property type="match status" value="1"/>
</dbReference>
<name>A0A560CCP8_AZOBR</name>
<dbReference type="EMBL" id="VITH01000007">
    <property type="protein sequence ID" value="TWA82629.1"/>
    <property type="molecule type" value="Genomic_DNA"/>
</dbReference>
<keyword evidence="4 6" id="KW-0067">ATP-binding</keyword>